<dbReference type="PANTHER" id="PTHR37415">
    <property type="entry name" value="EFF-1A"/>
    <property type="match status" value="1"/>
</dbReference>
<keyword evidence="4" id="KW-1185">Reference proteome</keyword>
<dbReference type="InterPro" id="IPR029213">
    <property type="entry name" value="Fusogen_EFF/AFF"/>
</dbReference>
<keyword evidence="2" id="KW-0812">Transmembrane</keyword>
<feature type="compositionally biased region" description="Basic and acidic residues" evidence="1">
    <location>
        <begin position="159"/>
        <end position="176"/>
    </location>
</feature>
<feature type="compositionally biased region" description="Gly residues" evidence="1">
    <location>
        <begin position="12"/>
        <end position="21"/>
    </location>
</feature>
<dbReference type="AlphaFoldDB" id="A0ABD2L4E5"/>
<feature type="compositionally biased region" description="Polar residues" evidence="1">
    <location>
        <begin position="129"/>
        <end position="138"/>
    </location>
</feature>
<feature type="region of interest" description="Disordered" evidence="1">
    <location>
        <begin position="119"/>
        <end position="138"/>
    </location>
</feature>
<feature type="region of interest" description="Disordered" evidence="1">
    <location>
        <begin position="366"/>
        <end position="395"/>
    </location>
</feature>
<dbReference type="InterPro" id="IPR043076">
    <property type="entry name" value="Fusogen_EFF/AFF_dom3"/>
</dbReference>
<organism evidence="3 4">
    <name type="scientific">Heterodera trifolii</name>
    <dbReference type="NCBI Taxonomy" id="157864"/>
    <lineage>
        <taxon>Eukaryota</taxon>
        <taxon>Metazoa</taxon>
        <taxon>Ecdysozoa</taxon>
        <taxon>Nematoda</taxon>
        <taxon>Chromadorea</taxon>
        <taxon>Rhabditida</taxon>
        <taxon>Tylenchina</taxon>
        <taxon>Tylenchomorpha</taxon>
        <taxon>Tylenchoidea</taxon>
        <taxon>Heteroderidae</taxon>
        <taxon>Heteroderinae</taxon>
        <taxon>Heterodera</taxon>
    </lineage>
</organism>
<feature type="transmembrane region" description="Helical" evidence="2">
    <location>
        <begin position="48"/>
        <end position="67"/>
    </location>
</feature>
<dbReference type="PANTHER" id="PTHR37415:SF2">
    <property type="entry name" value="EFF-1A-RELATED"/>
    <property type="match status" value="1"/>
</dbReference>
<evidence type="ECO:0000313" key="3">
    <source>
        <dbReference type="EMBL" id="KAL3110041.1"/>
    </source>
</evidence>
<protein>
    <submittedName>
        <fullName evidence="3">Uncharacterized protein</fullName>
    </submittedName>
</protein>
<proteinExistence type="predicted"/>
<reference evidence="3 4" key="1">
    <citation type="submission" date="2024-10" db="EMBL/GenBank/DDBJ databases">
        <authorList>
            <person name="Kim D."/>
        </authorList>
    </citation>
    <scope>NUCLEOTIDE SEQUENCE [LARGE SCALE GENOMIC DNA]</scope>
    <source>
        <strain evidence="3">BH-2024</strain>
    </source>
</reference>
<dbReference type="Proteomes" id="UP001620626">
    <property type="component" value="Unassembled WGS sequence"/>
</dbReference>
<gene>
    <name evidence="3" type="ORF">niasHT_015644</name>
</gene>
<evidence type="ECO:0000313" key="4">
    <source>
        <dbReference type="Proteomes" id="UP001620626"/>
    </source>
</evidence>
<feature type="region of interest" description="Disordered" evidence="1">
    <location>
        <begin position="159"/>
        <end position="202"/>
    </location>
</feature>
<accession>A0ABD2L4E5</accession>
<feature type="compositionally biased region" description="Low complexity" evidence="1">
    <location>
        <begin position="271"/>
        <end position="294"/>
    </location>
</feature>
<evidence type="ECO:0000256" key="2">
    <source>
        <dbReference type="SAM" id="Phobius"/>
    </source>
</evidence>
<keyword evidence="2" id="KW-0472">Membrane</keyword>
<keyword evidence="2" id="KW-1133">Transmembrane helix</keyword>
<evidence type="ECO:0000256" key="1">
    <source>
        <dbReference type="SAM" id="MobiDB-lite"/>
    </source>
</evidence>
<sequence length="793" mass="88009">MIVPIKRKKGPKNGGGNGPTEGEGRRLRAKVGDAVSPPDEWKSTMRSFVVPLLFLPFLAFFAFSAPINRSFPLPVAPSVHPFSSPPFGQPMQMLSSAEENAVHPPHCSKAIVTVAQSSRLTKRGASAHPPNSSLNGGASRAAQLTMNIAVGQSVCFKMQRDDQSEGKSEEKMEEKSTAIGTKSKNNSKKNGTFEEREEAPEGTKVLHSVTVVDLEQYHAITERYRFAIPEVETRCICECESDSANCAADRYKYGKCEERGEEDELGGGEGQQRVENSQWQQQQQLRSDSSPLRQRFPSPAAVCHRTFFSNQPTGQHCSGKDAASSTARLCCQLRFRPFQNRHFTALRLENAVTSALIQYSQWKWRGNGKGKRNEKGAENGTESDGQTTDWEETERRRVRIQLDGTTHSTILDEELGLKLSMLGLNGAKSAGAQLDPGVYFVENHSDGSLGEITGQIAVNRITEHDFHKLGWFRLDEKGRPFVQYGEVFLDKIHHARADDCAEQRFRSVLDASYYVNGDNNETSQFRLADPLNSVHKWIRSARVFDAYQRIALVRAREGVSLEVTMATKPRSDESEDGQPPGQSPIVFVHNSSQLGDFFALMLIDRFSNSLLNITLFNASGVLNGFVRRLSDPEGSEIDGFSINVPAEHSADEPKGILLRIKPYPLGSIHIVCLRPDDAELSRELCRPVQTVYHELEVNTVRNEWSEAIGNCPKCNQINAEGFAKYLNPANWVRGISSASDALMLASDIFGYLFVLLVFYFLIIKIGIPLINCCCMNSPSCCFSCPSVGKVQKK</sequence>
<dbReference type="EMBL" id="JBICBT010000549">
    <property type="protein sequence ID" value="KAL3110041.1"/>
    <property type="molecule type" value="Genomic_DNA"/>
</dbReference>
<dbReference type="Gene3D" id="2.60.40.3980">
    <property type="entry name" value="Cell-cell fusogen EFF/AFF, domain 3"/>
    <property type="match status" value="1"/>
</dbReference>
<feature type="transmembrane region" description="Helical" evidence="2">
    <location>
        <begin position="748"/>
        <end position="767"/>
    </location>
</feature>
<feature type="region of interest" description="Disordered" evidence="1">
    <location>
        <begin position="1"/>
        <end position="36"/>
    </location>
</feature>
<name>A0ABD2L4E5_9BILA</name>
<comment type="caution">
    <text evidence="3">The sequence shown here is derived from an EMBL/GenBank/DDBJ whole genome shotgun (WGS) entry which is preliminary data.</text>
</comment>
<dbReference type="Gene3D" id="2.60.98.60">
    <property type="entry name" value="Cell-cell fusogen EFF/AFF, domain 1"/>
    <property type="match status" value="4"/>
</dbReference>
<feature type="region of interest" description="Disordered" evidence="1">
    <location>
        <begin position="260"/>
        <end position="294"/>
    </location>
</feature>
<dbReference type="Pfam" id="PF14884">
    <property type="entry name" value="EFF-AFF"/>
    <property type="match status" value="1"/>
</dbReference>
<feature type="compositionally biased region" description="Basic residues" evidence="1">
    <location>
        <begin position="1"/>
        <end position="11"/>
    </location>
</feature>